<comment type="caution">
    <text evidence="7">Lacks conserved residue(s) required for the propagation of feature annotation.</text>
</comment>
<feature type="binding site" evidence="7">
    <location>
        <begin position="52"/>
        <end position="54"/>
    </location>
    <ligand>
        <name>AMP</name>
        <dbReference type="ChEBI" id="CHEBI:456215"/>
    </ligand>
</feature>
<dbReference type="EC" id="2.7.4.10" evidence="7"/>
<comment type="function">
    <text evidence="7">Involved in maintaining the homeostasis of cellular nucleotides by catalyzing the interconversion of nucleoside phosphates. Has GTP:AMP phosphotransferase and ITP:AMP phosphotransferase activities.</text>
</comment>
<accession>A0ABR4N9C0</accession>
<keyword evidence="8" id="KW-1133">Transmembrane helix</keyword>
<comment type="subcellular location">
    <subcellularLocation>
        <location evidence="1 7">Mitochondrion matrix</location>
    </subcellularLocation>
</comment>
<dbReference type="InterPro" id="IPR006259">
    <property type="entry name" value="Adenyl_kin_sub"/>
</dbReference>
<evidence type="ECO:0000256" key="3">
    <source>
        <dbReference type="ARBA" id="ARBA00022741"/>
    </source>
</evidence>
<feature type="binding site" evidence="7">
    <location>
        <begin position="80"/>
        <end position="83"/>
    </location>
    <ligand>
        <name>AMP</name>
        <dbReference type="ChEBI" id="CHEBI:456215"/>
    </ligand>
</feature>
<keyword evidence="6 7" id="KW-0342">GTP-binding</keyword>
<comment type="domain">
    <text evidence="7">Consists of three domains, a large central CORE domain and two small peripheral domains, NMPbind and LID, which undergo movements during catalysis. The LID domain closes over the site of phosphoryl transfer upon GTP binding. Assembling and dissambling the active center during each catalytic cycle provides an effective means to prevent GTP hydrolysis.</text>
</comment>
<dbReference type="Pfam" id="PF05191">
    <property type="entry name" value="ADK_lid"/>
    <property type="match status" value="1"/>
</dbReference>
<dbReference type="GO" id="GO:0016301">
    <property type="term" value="F:kinase activity"/>
    <property type="evidence" value="ECO:0007669"/>
    <property type="project" value="UniProtKB-KW"/>
</dbReference>
<keyword evidence="8" id="KW-0812">Transmembrane</keyword>
<dbReference type="Pfam" id="PF00406">
    <property type="entry name" value="ADK"/>
    <property type="match status" value="1"/>
</dbReference>
<feature type="binding site" evidence="7">
    <location>
        <position position="155"/>
    </location>
    <ligand>
        <name>AMP</name>
        <dbReference type="ChEBI" id="CHEBI:456215"/>
    </ligand>
</feature>
<feature type="transmembrane region" description="Helical" evidence="8">
    <location>
        <begin position="330"/>
        <end position="353"/>
    </location>
</feature>
<organism evidence="10 11">
    <name type="scientific">Polyrhizophydium stewartii</name>
    <dbReference type="NCBI Taxonomy" id="2732419"/>
    <lineage>
        <taxon>Eukaryota</taxon>
        <taxon>Fungi</taxon>
        <taxon>Fungi incertae sedis</taxon>
        <taxon>Chytridiomycota</taxon>
        <taxon>Chytridiomycota incertae sedis</taxon>
        <taxon>Chytridiomycetes</taxon>
        <taxon>Rhizophydiales</taxon>
        <taxon>Rhizophydiales incertae sedis</taxon>
        <taxon>Polyrhizophydium</taxon>
    </lineage>
</organism>
<dbReference type="InterPro" id="IPR007862">
    <property type="entry name" value="Adenylate_kinase_lid-dom"/>
</dbReference>
<feature type="binding site" evidence="7">
    <location>
        <position position="122"/>
    </location>
    <ligand>
        <name>GTP</name>
        <dbReference type="ChEBI" id="CHEBI:37565"/>
    </ligand>
</feature>
<evidence type="ECO:0000313" key="11">
    <source>
        <dbReference type="Proteomes" id="UP001527925"/>
    </source>
</evidence>
<dbReference type="InterPro" id="IPR028586">
    <property type="entry name" value="AK3/Ak4_mitochondrial"/>
</dbReference>
<sequence>MGCPGAGKGTQTQRLRKAFGIGTISSGDVLRSHVSRQTAVGLKAKAAIESGELVSDALVSELMLTELEHMPRDQSFILDGFPRTVTQAETLDSFMAASDRPLDLVINLDVPWSVILQRIEDRWIHAPSGRTYNISYNPPKRAGRDDVTGEPLTKRADDNVEVFRARLHAYQEQTLPLLGYYSDRGILYSFKGSTSDEIFPQIHSMLCDFFSLPQESADATAASASSPVLRFPYTQTPPLVLQTSPVAGDDPATAWFHVADLASTVEIRVNWPATDPTDFEMRLVCQSEKCERVLLRLRARNSGIPVPLGREDESPPPSFVRFSIVLERCLFGAVPVSAIPSALLAIVLVAIAAPQVLANEARIVRLLTSDAAEKGAPNRRKKD</sequence>
<evidence type="ECO:0000256" key="4">
    <source>
        <dbReference type="ARBA" id="ARBA00022777"/>
    </source>
</evidence>
<feature type="binding site" evidence="7">
    <location>
        <position position="166"/>
    </location>
    <ligand>
        <name>AMP</name>
        <dbReference type="ChEBI" id="CHEBI:456215"/>
    </ligand>
</feature>
<feature type="region of interest" description="LID" evidence="7">
    <location>
        <begin position="121"/>
        <end position="158"/>
    </location>
</feature>
<keyword evidence="2 7" id="KW-0808">Transferase</keyword>
<proteinExistence type="inferred from homology"/>
<evidence type="ECO:0000256" key="2">
    <source>
        <dbReference type="ARBA" id="ARBA00022679"/>
    </source>
</evidence>
<comment type="catalytic activity">
    <reaction evidence="7">
        <text>a ribonucleoside 5'-triphosphate + AMP = a ribonucleoside 5'-diphosphate + ADP</text>
        <dbReference type="Rhea" id="RHEA:13749"/>
        <dbReference type="ChEBI" id="CHEBI:57930"/>
        <dbReference type="ChEBI" id="CHEBI:61557"/>
        <dbReference type="ChEBI" id="CHEBI:456215"/>
        <dbReference type="ChEBI" id="CHEBI:456216"/>
        <dbReference type="EC" id="2.7.4.10"/>
    </reaction>
</comment>
<feature type="binding site" evidence="7">
    <location>
        <position position="31"/>
    </location>
    <ligand>
        <name>AMP</name>
        <dbReference type="ChEBI" id="CHEBI:456215"/>
    </ligand>
</feature>
<dbReference type="CDD" id="cd01428">
    <property type="entry name" value="ADK"/>
    <property type="match status" value="1"/>
</dbReference>
<dbReference type="PROSITE" id="PS00113">
    <property type="entry name" value="ADENYLATE_KINASE"/>
    <property type="match status" value="1"/>
</dbReference>
<keyword evidence="11" id="KW-1185">Reference proteome</keyword>
<keyword evidence="4 7" id="KW-0418">Kinase</keyword>
<feature type="binding site" evidence="7">
    <location>
        <position position="26"/>
    </location>
    <ligand>
        <name>AMP</name>
        <dbReference type="ChEBI" id="CHEBI:456215"/>
    </ligand>
</feature>
<comment type="subunit">
    <text evidence="7">Monomer.</text>
</comment>
<comment type="caution">
    <text evidence="10">The sequence shown here is derived from an EMBL/GenBank/DDBJ whole genome shotgun (WGS) entry which is preliminary data.</text>
</comment>
<feature type="binding site" evidence="7">
    <location>
        <begin position="5"/>
        <end position="10"/>
    </location>
    <ligand>
        <name>GTP</name>
        <dbReference type="ChEBI" id="CHEBI:37565"/>
    </ligand>
</feature>
<reference evidence="10 11" key="1">
    <citation type="submission" date="2023-09" db="EMBL/GenBank/DDBJ databases">
        <title>Pangenome analysis of Batrachochytrium dendrobatidis and related Chytrids.</title>
        <authorList>
            <person name="Yacoub M.N."/>
            <person name="Stajich J.E."/>
            <person name="James T.Y."/>
        </authorList>
    </citation>
    <scope>NUCLEOTIDE SEQUENCE [LARGE SCALE GENOMIC DNA]</scope>
    <source>
        <strain evidence="10 11">JEL0888</strain>
    </source>
</reference>
<dbReference type="HAMAP" id="MF_03169">
    <property type="entry name" value="Adenylate_kinase_AK3"/>
    <property type="match status" value="1"/>
</dbReference>
<evidence type="ECO:0000256" key="6">
    <source>
        <dbReference type="ARBA" id="ARBA00023134"/>
    </source>
</evidence>
<dbReference type="Gene3D" id="3.40.50.300">
    <property type="entry name" value="P-loop containing nucleotide triphosphate hydrolases"/>
    <property type="match status" value="1"/>
</dbReference>
<name>A0ABR4N9C0_9FUNG</name>
<evidence type="ECO:0000256" key="5">
    <source>
        <dbReference type="ARBA" id="ARBA00023128"/>
    </source>
</evidence>
<gene>
    <name evidence="7 10" type="primary">ADK2</name>
    <name evidence="10" type="ORF">HK105_204214</name>
</gene>
<dbReference type="HAMAP" id="MF_00235">
    <property type="entry name" value="Adenylate_kinase_Adk"/>
    <property type="match status" value="1"/>
</dbReference>
<protein>
    <recommendedName>
        <fullName evidence="7">GTP:AMP phosphotransferase, mitochondrial</fullName>
        <ecNumber evidence="7">2.7.4.10</ecNumber>
    </recommendedName>
    <alternativeName>
        <fullName evidence="7">Adenylate kinase 3</fullName>
        <shortName evidence="7">AK 3</shortName>
    </alternativeName>
</protein>
<evidence type="ECO:0000256" key="7">
    <source>
        <dbReference type="HAMAP-Rule" id="MF_03169"/>
    </source>
</evidence>
<comment type="similarity">
    <text evidence="7">Belongs to the adenylate kinase family. AK3 subfamily.</text>
</comment>
<evidence type="ECO:0000256" key="1">
    <source>
        <dbReference type="ARBA" id="ARBA00004305"/>
    </source>
</evidence>
<dbReference type="NCBIfam" id="TIGR01351">
    <property type="entry name" value="adk"/>
    <property type="match status" value="1"/>
</dbReference>
<keyword evidence="8" id="KW-0472">Membrane</keyword>
<dbReference type="InterPro" id="IPR033690">
    <property type="entry name" value="Adenylat_kinase_CS"/>
</dbReference>
<dbReference type="PANTHER" id="PTHR23359">
    <property type="entry name" value="NUCLEOTIDE KINASE"/>
    <property type="match status" value="1"/>
</dbReference>
<evidence type="ECO:0000259" key="9">
    <source>
        <dbReference type="Pfam" id="PF05191"/>
    </source>
</evidence>
<keyword evidence="5 7" id="KW-0496">Mitochondrion</keyword>
<feature type="binding site" evidence="7">
    <location>
        <position position="87"/>
    </location>
    <ligand>
        <name>AMP</name>
        <dbReference type="ChEBI" id="CHEBI:456215"/>
    </ligand>
</feature>
<feature type="domain" description="Adenylate kinase active site lid" evidence="9">
    <location>
        <begin position="122"/>
        <end position="157"/>
    </location>
</feature>
<keyword evidence="3 7" id="KW-0547">Nucleotide-binding</keyword>
<dbReference type="PRINTS" id="PR00094">
    <property type="entry name" value="ADENYLTKNASE"/>
</dbReference>
<dbReference type="InterPro" id="IPR027417">
    <property type="entry name" value="P-loop_NTPase"/>
</dbReference>
<evidence type="ECO:0000313" key="10">
    <source>
        <dbReference type="EMBL" id="KAL2916123.1"/>
    </source>
</evidence>
<evidence type="ECO:0000256" key="8">
    <source>
        <dbReference type="SAM" id="Phobius"/>
    </source>
</evidence>
<dbReference type="InterPro" id="IPR000850">
    <property type="entry name" value="Adenylat/UMP-CMP_kin"/>
</dbReference>
<feature type="region of interest" description="NMPbind" evidence="7">
    <location>
        <begin position="25"/>
        <end position="54"/>
    </location>
</feature>
<dbReference type="EMBL" id="JADGIZ020000018">
    <property type="protein sequence ID" value="KAL2916123.1"/>
    <property type="molecule type" value="Genomic_DNA"/>
</dbReference>
<feature type="binding site" evidence="7">
    <location>
        <position position="195"/>
    </location>
    <ligand>
        <name>GTP</name>
        <dbReference type="ChEBI" id="CHEBI:37565"/>
    </ligand>
</feature>
<dbReference type="Proteomes" id="UP001527925">
    <property type="component" value="Unassembled WGS sequence"/>
</dbReference>
<dbReference type="SUPFAM" id="SSF52540">
    <property type="entry name" value="P-loop containing nucleoside triphosphate hydrolases"/>
    <property type="match status" value="1"/>
</dbReference>